<proteinExistence type="predicted"/>
<feature type="signal peptide" evidence="1">
    <location>
        <begin position="1"/>
        <end position="23"/>
    </location>
</feature>
<keyword evidence="2" id="KW-1185">Reference proteome</keyword>
<keyword evidence="1" id="KW-0732">Signal</keyword>
<reference evidence="3" key="2">
    <citation type="submission" date="2025-08" db="UniProtKB">
        <authorList>
            <consortium name="RefSeq"/>
        </authorList>
    </citation>
    <scope>IDENTIFICATION</scope>
    <source>
        <tissue evidence="3">Leaf</tissue>
    </source>
</reference>
<evidence type="ECO:0000313" key="3">
    <source>
        <dbReference type="RefSeq" id="XP_009769571.1"/>
    </source>
</evidence>
<gene>
    <name evidence="3" type="primary">LOC104220406</name>
</gene>
<reference evidence="2" key="1">
    <citation type="journal article" date="2013" name="Genome Biol.">
        <title>Reference genomes and transcriptomes of Nicotiana sylvestris and Nicotiana tomentosiformis.</title>
        <authorList>
            <person name="Sierro N."/>
            <person name="Battey J.N."/>
            <person name="Ouadi S."/>
            <person name="Bovet L."/>
            <person name="Goepfert S."/>
            <person name="Bakaher N."/>
            <person name="Peitsch M.C."/>
            <person name="Ivanov N.V."/>
        </authorList>
    </citation>
    <scope>NUCLEOTIDE SEQUENCE [LARGE SCALE GENOMIC DNA]</scope>
</reference>
<sequence length="85" mass="9738">MELDKAKLVAIMSLMLFFPSSFCTSIDNEMKRLVPSGPDPMESPPTPFFKRHPSNIKKLYEFDILKKSNLLEENTLVEVVKKYGS</sequence>
<evidence type="ECO:0000256" key="1">
    <source>
        <dbReference type="SAM" id="SignalP"/>
    </source>
</evidence>
<organism evidence="2 3">
    <name type="scientific">Nicotiana sylvestris</name>
    <name type="common">Wood tobacco</name>
    <name type="synonym">South American tobacco</name>
    <dbReference type="NCBI Taxonomy" id="4096"/>
    <lineage>
        <taxon>Eukaryota</taxon>
        <taxon>Viridiplantae</taxon>
        <taxon>Streptophyta</taxon>
        <taxon>Embryophyta</taxon>
        <taxon>Tracheophyta</taxon>
        <taxon>Spermatophyta</taxon>
        <taxon>Magnoliopsida</taxon>
        <taxon>eudicotyledons</taxon>
        <taxon>Gunneridae</taxon>
        <taxon>Pentapetalae</taxon>
        <taxon>asterids</taxon>
        <taxon>lamiids</taxon>
        <taxon>Solanales</taxon>
        <taxon>Solanaceae</taxon>
        <taxon>Nicotianoideae</taxon>
        <taxon>Nicotianeae</taxon>
        <taxon>Nicotiana</taxon>
    </lineage>
</organism>
<dbReference type="Proteomes" id="UP000189701">
    <property type="component" value="Unplaced"/>
</dbReference>
<evidence type="ECO:0000313" key="2">
    <source>
        <dbReference type="Proteomes" id="UP000189701"/>
    </source>
</evidence>
<dbReference type="RefSeq" id="XP_009769571.1">
    <property type="nucleotide sequence ID" value="XM_009771269.1"/>
</dbReference>
<protein>
    <submittedName>
        <fullName evidence="3">CLAVATA3/ESR (CLE)-related protein 18-like</fullName>
    </submittedName>
</protein>
<dbReference type="AlphaFoldDB" id="A0A1U7VX79"/>
<name>A0A1U7VX79_NICSY</name>
<feature type="chain" id="PRO_5010538550" evidence="1">
    <location>
        <begin position="24"/>
        <end position="85"/>
    </location>
</feature>
<accession>A0A1U7VX79</accession>